<dbReference type="EMBL" id="JARAYU010000028">
    <property type="protein sequence ID" value="MDX3706445.1"/>
    <property type="molecule type" value="Genomic_DNA"/>
</dbReference>
<dbReference type="Proteomes" id="UP001271274">
    <property type="component" value="Unassembled WGS sequence"/>
</dbReference>
<keyword evidence="4" id="KW-1185">Reference proteome</keyword>
<evidence type="ECO:0000259" key="2">
    <source>
        <dbReference type="Pfam" id="PF19054"/>
    </source>
</evidence>
<accession>A0ABU4NYC1</accession>
<evidence type="ECO:0000313" key="4">
    <source>
        <dbReference type="Proteomes" id="UP001271274"/>
    </source>
</evidence>
<name>A0ABU4NYC1_9ACTN</name>
<sequence>MSSTATRWRSRASSPSPWRSCARPTRPRSRRCWRRQPLVRTTEPRPDRCFRAGLPRVLPGEAVLRRVYGGPEVMREQYEHLAEPPSVSVTDKDTEIWAYRRRCDAMRAEAGGHRETFDFLKWAARESEP</sequence>
<dbReference type="InterPro" id="IPR043917">
    <property type="entry name" value="DUF5753"/>
</dbReference>
<comment type="caution">
    <text evidence="3">The sequence shown here is derived from an EMBL/GenBank/DDBJ whole genome shotgun (WGS) entry which is preliminary data.</text>
</comment>
<evidence type="ECO:0000313" key="3">
    <source>
        <dbReference type="EMBL" id="MDX3706445.1"/>
    </source>
</evidence>
<reference evidence="3 4" key="1">
    <citation type="journal article" date="2023" name="Microb. Genom.">
        <title>Mesoterricola silvestris gen. nov., sp. nov., Mesoterricola sediminis sp. nov., Geothrix oryzae sp. nov., Geothrix edaphica sp. nov., Geothrix rubra sp. nov., and Geothrix limicola sp. nov., six novel members of Acidobacteriota isolated from soils.</title>
        <authorList>
            <person name="Weisberg A.J."/>
            <person name="Pearce E."/>
            <person name="Kramer C.G."/>
            <person name="Chang J.H."/>
            <person name="Clarke C.R."/>
        </authorList>
    </citation>
    <scope>NUCLEOTIDE SEQUENCE [LARGE SCALE GENOMIC DNA]</scope>
    <source>
        <strain evidence="3 4">ID09-01A</strain>
    </source>
</reference>
<protein>
    <submittedName>
        <fullName evidence="3">Scr1 family TA system antitoxin-like transcriptional regulator</fullName>
    </submittedName>
</protein>
<dbReference type="RefSeq" id="WP_319063696.1">
    <property type="nucleotide sequence ID" value="NZ_JARAYT010000028.1"/>
</dbReference>
<dbReference type="Pfam" id="PF19054">
    <property type="entry name" value="DUF5753"/>
    <property type="match status" value="1"/>
</dbReference>
<evidence type="ECO:0000256" key="1">
    <source>
        <dbReference type="SAM" id="MobiDB-lite"/>
    </source>
</evidence>
<feature type="region of interest" description="Disordered" evidence="1">
    <location>
        <begin position="1"/>
        <end position="27"/>
    </location>
</feature>
<organism evidence="3 4">
    <name type="scientific">Streptomyces europaeiscabiei</name>
    <dbReference type="NCBI Taxonomy" id="146819"/>
    <lineage>
        <taxon>Bacteria</taxon>
        <taxon>Bacillati</taxon>
        <taxon>Actinomycetota</taxon>
        <taxon>Actinomycetes</taxon>
        <taxon>Kitasatosporales</taxon>
        <taxon>Streptomycetaceae</taxon>
        <taxon>Streptomyces</taxon>
    </lineage>
</organism>
<feature type="domain" description="DUF5753" evidence="2">
    <location>
        <begin position="56"/>
        <end position="83"/>
    </location>
</feature>
<gene>
    <name evidence="3" type="ORF">PV662_43415</name>
</gene>
<proteinExistence type="predicted"/>
<feature type="compositionally biased region" description="Low complexity" evidence="1">
    <location>
        <begin position="1"/>
        <end position="24"/>
    </location>
</feature>